<reference evidence="1 2" key="1">
    <citation type="submission" date="2015-09" db="EMBL/GenBank/DDBJ databases">
        <title>Draft genome sequence of Aliiroseovarius crassostreae CV919-312TSm, the causative agent of Roseovarius Oyster Disease (formerly Juvenile Oyster Disease).</title>
        <authorList>
            <person name="Kessner L."/>
            <person name="Spinard E."/>
            <person name="Nelson D."/>
        </authorList>
    </citation>
    <scope>NUCLEOTIDE SEQUENCE [LARGE SCALE GENOMIC DNA]</scope>
    <source>
        <strain evidence="1 2">CV919-312</strain>
    </source>
</reference>
<comment type="caution">
    <text evidence="1">The sequence shown here is derived from an EMBL/GenBank/DDBJ whole genome shotgun (WGS) entry which is preliminary data.</text>
</comment>
<proteinExistence type="predicted"/>
<keyword evidence="2" id="KW-1185">Reference proteome</keyword>
<protein>
    <submittedName>
        <fullName evidence="1">Uncharacterized protein</fullName>
    </submittedName>
</protein>
<dbReference type="AlphaFoldDB" id="A0A0P7KLL7"/>
<dbReference type="RefSeq" id="WP_040175961.1">
    <property type="nucleotide sequence ID" value="NZ_LKBA01000008.1"/>
</dbReference>
<organism evidence="1 2">
    <name type="scientific">Aliiroseovarius crassostreae</name>
    <dbReference type="NCBI Taxonomy" id="154981"/>
    <lineage>
        <taxon>Bacteria</taxon>
        <taxon>Pseudomonadati</taxon>
        <taxon>Pseudomonadota</taxon>
        <taxon>Alphaproteobacteria</taxon>
        <taxon>Rhodobacterales</taxon>
        <taxon>Paracoccaceae</taxon>
        <taxon>Aliiroseovarius</taxon>
    </lineage>
</organism>
<evidence type="ECO:0000313" key="2">
    <source>
        <dbReference type="Proteomes" id="UP000050471"/>
    </source>
</evidence>
<dbReference type="Proteomes" id="UP000050471">
    <property type="component" value="Unassembled WGS sequence"/>
</dbReference>
<gene>
    <name evidence="1" type="ORF">AKJ29_01890</name>
</gene>
<dbReference type="OrthoDB" id="7873410at2"/>
<evidence type="ECO:0000313" key="1">
    <source>
        <dbReference type="EMBL" id="KPN62920.1"/>
    </source>
</evidence>
<dbReference type="EMBL" id="LKBA01000008">
    <property type="protein sequence ID" value="KPN62920.1"/>
    <property type="molecule type" value="Genomic_DNA"/>
</dbReference>
<name>A0A0P7KLL7_9RHOB</name>
<dbReference type="STRING" id="154981.AKJ29_01890"/>
<accession>A0A0P7KLL7</accession>
<sequence length="131" mass="14360">MIDKLKQGKVARGSAEFNVLQAYAQAKLAEIYPEGGVKGLLAKAGAHMALSKLNARLSFYGWAIDRKGDLFEVPVRGELPTKKEGKARPAFLSVEEMEEMVRSAATETGYIIDPMTGRPVSKHNRFKYGAS</sequence>